<dbReference type="PANTHER" id="PTHR45138">
    <property type="entry name" value="REGULATORY COMPONENTS OF SENSORY TRANSDUCTION SYSTEM"/>
    <property type="match status" value="1"/>
</dbReference>
<dbReference type="PROSITE" id="PS50887">
    <property type="entry name" value="GGDEF"/>
    <property type="match status" value="1"/>
</dbReference>
<dbReference type="STRING" id="1122142.SAMN02910414_01135"/>
<dbReference type="InterPro" id="IPR000160">
    <property type="entry name" value="GGDEF_dom"/>
</dbReference>
<dbReference type="Pfam" id="PF00990">
    <property type="entry name" value="GGDEF"/>
    <property type="match status" value="1"/>
</dbReference>
<dbReference type="GO" id="GO:1902201">
    <property type="term" value="P:negative regulation of bacterial-type flagellum-dependent cell motility"/>
    <property type="evidence" value="ECO:0007669"/>
    <property type="project" value="TreeGrafter"/>
</dbReference>
<dbReference type="AlphaFoldDB" id="A0A1H3IEF0"/>
<dbReference type="FunFam" id="3.30.70.270:FF:000001">
    <property type="entry name" value="Diguanylate cyclase domain protein"/>
    <property type="match status" value="1"/>
</dbReference>
<dbReference type="Gene3D" id="1.25.40.10">
    <property type="entry name" value="Tetratricopeptide repeat domain"/>
    <property type="match status" value="1"/>
</dbReference>
<feature type="domain" description="GGDEF" evidence="1">
    <location>
        <begin position="335"/>
        <end position="472"/>
    </location>
</feature>
<dbReference type="Proteomes" id="UP000183918">
    <property type="component" value="Unassembled WGS sequence"/>
</dbReference>
<dbReference type="PANTHER" id="PTHR45138:SF9">
    <property type="entry name" value="DIGUANYLATE CYCLASE DGCM-RELATED"/>
    <property type="match status" value="1"/>
</dbReference>
<dbReference type="GO" id="GO:0043709">
    <property type="term" value="P:cell adhesion involved in single-species biofilm formation"/>
    <property type="evidence" value="ECO:0007669"/>
    <property type="project" value="TreeGrafter"/>
</dbReference>
<dbReference type="SUPFAM" id="SSF48452">
    <property type="entry name" value="TPR-like"/>
    <property type="match status" value="1"/>
</dbReference>
<evidence type="ECO:0000313" key="3">
    <source>
        <dbReference type="Proteomes" id="UP000183918"/>
    </source>
</evidence>
<dbReference type="GO" id="GO:0052621">
    <property type="term" value="F:diguanylate cyclase activity"/>
    <property type="evidence" value="ECO:0007669"/>
    <property type="project" value="TreeGrafter"/>
</dbReference>
<dbReference type="RefSeq" id="WP_074716943.1">
    <property type="nucleotide sequence ID" value="NZ_FNPG01000011.1"/>
</dbReference>
<organism evidence="2 3">
    <name type="scientific">Lachnobacterium bovis DSM 14045</name>
    <dbReference type="NCBI Taxonomy" id="1122142"/>
    <lineage>
        <taxon>Bacteria</taxon>
        <taxon>Bacillati</taxon>
        <taxon>Bacillota</taxon>
        <taxon>Clostridia</taxon>
        <taxon>Lachnospirales</taxon>
        <taxon>Lachnospiraceae</taxon>
        <taxon>Lachnobacterium</taxon>
    </lineage>
</organism>
<proteinExistence type="predicted"/>
<dbReference type="GO" id="GO:0005886">
    <property type="term" value="C:plasma membrane"/>
    <property type="evidence" value="ECO:0007669"/>
    <property type="project" value="TreeGrafter"/>
</dbReference>
<dbReference type="CDD" id="cd01949">
    <property type="entry name" value="GGDEF"/>
    <property type="match status" value="1"/>
</dbReference>
<dbReference type="Gene3D" id="3.30.70.270">
    <property type="match status" value="1"/>
</dbReference>
<dbReference type="InterPro" id="IPR050469">
    <property type="entry name" value="Diguanylate_Cyclase"/>
</dbReference>
<dbReference type="SUPFAM" id="SSF55073">
    <property type="entry name" value="Nucleotide cyclase"/>
    <property type="match status" value="1"/>
</dbReference>
<gene>
    <name evidence="2" type="ORF">SAMN02910414_01135</name>
</gene>
<name>A0A1H3IEF0_9FIRM</name>
<dbReference type="OrthoDB" id="9805474at2"/>
<evidence type="ECO:0000313" key="2">
    <source>
        <dbReference type="EMBL" id="SDY25224.1"/>
    </source>
</evidence>
<dbReference type="EMBL" id="FNPG01000011">
    <property type="protein sequence ID" value="SDY25224.1"/>
    <property type="molecule type" value="Genomic_DNA"/>
</dbReference>
<accession>A0A1H3IEF0</accession>
<dbReference type="InterPro" id="IPR011990">
    <property type="entry name" value="TPR-like_helical_dom_sf"/>
</dbReference>
<dbReference type="InterPro" id="IPR029787">
    <property type="entry name" value="Nucleotide_cyclase"/>
</dbReference>
<evidence type="ECO:0000259" key="1">
    <source>
        <dbReference type="PROSITE" id="PS50887"/>
    </source>
</evidence>
<reference evidence="2 3" key="1">
    <citation type="submission" date="2016-10" db="EMBL/GenBank/DDBJ databases">
        <authorList>
            <person name="de Groot N.N."/>
        </authorList>
    </citation>
    <scope>NUCLEOTIDE SEQUENCE [LARGE SCALE GENOMIC DNA]</scope>
    <source>
        <strain evidence="2 3">DSM 14045</strain>
    </source>
</reference>
<dbReference type="InterPro" id="IPR043128">
    <property type="entry name" value="Rev_trsase/Diguanyl_cyclase"/>
</dbReference>
<sequence>MDELNYHIPKEVINFNDISKIEDNVERAHAYINLGTDALNRGEFTLSIDAFIEAINCSETDSLTQLLARNKIAKQFQILGHPKECIELTKQLEEIYSQQANCADNCTVDFINNRVLNLCLMLDSLTRIDDYEHAKQILDTITKFETTKDIQLQVIAAHIQYYGGIHDKTREAKYLNQYFSMVSNTFYNDPSQFQKINEMITFLLITQHIEKAKELMDMMQKPILDSHNQSSKIIFLTNKIMYDKCINDNEQLNKDIIQYHYIINIQINNGIFSAYENTKFRIKADKLRREQKKMLAENLRLQKEAMTDSLVNLPNRSALDAEALKIFNQACSNKSNFAIEMLDIDYFKQLNDTYGHQTGDKALITLANCLKKIQQDNVFVSRYGGDEFCILYYNLSVEEIKHISESLYKEIEKAKFPNNNSKVSQYLTISQGIFVKIPSENDNVWDYLKKADNALYEIKETKRGSIMIKVDE</sequence>
<keyword evidence="3" id="KW-1185">Reference proteome</keyword>
<dbReference type="SMART" id="SM00267">
    <property type="entry name" value="GGDEF"/>
    <property type="match status" value="1"/>
</dbReference>
<protein>
    <submittedName>
        <fullName evidence="2">Diguanylate cyclase (GGDEF) domain-containing protein</fullName>
    </submittedName>
</protein>
<dbReference type="NCBIfam" id="TIGR00254">
    <property type="entry name" value="GGDEF"/>
    <property type="match status" value="1"/>
</dbReference>